<evidence type="ECO:0000256" key="4">
    <source>
        <dbReference type="ARBA" id="ARBA00022741"/>
    </source>
</evidence>
<keyword evidence="4 10" id="KW-0547">Nucleotide-binding</keyword>
<dbReference type="Gene3D" id="3.40.1390.10">
    <property type="entry name" value="MurE/MurF, N-terminal domain"/>
    <property type="match status" value="1"/>
</dbReference>
<dbReference type="Gene3D" id="3.90.190.20">
    <property type="entry name" value="Mur ligase, C-terminal domain"/>
    <property type="match status" value="1"/>
</dbReference>
<comment type="subcellular location">
    <subcellularLocation>
        <location evidence="10 11">Cytoplasm</location>
    </subcellularLocation>
</comment>
<dbReference type="InterPro" id="IPR004101">
    <property type="entry name" value="Mur_ligase_C"/>
</dbReference>
<evidence type="ECO:0000256" key="2">
    <source>
        <dbReference type="ARBA" id="ARBA00022598"/>
    </source>
</evidence>
<comment type="function">
    <text evidence="10 11">Involved in cell wall formation. Catalyzes the final step in the synthesis of UDP-N-acetylmuramoyl-pentapeptide, the precursor of murein.</text>
</comment>
<evidence type="ECO:0000259" key="13">
    <source>
        <dbReference type="Pfam" id="PF02875"/>
    </source>
</evidence>
<keyword evidence="3 10" id="KW-0132">Cell division</keyword>
<dbReference type="EC" id="6.3.2.10" evidence="10 11"/>
<evidence type="ECO:0000256" key="8">
    <source>
        <dbReference type="ARBA" id="ARBA00023306"/>
    </source>
</evidence>
<evidence type="ECO:0000256" key="9">
    <source>
        <dbReference type="ARBA" id="ARBA00023316"/>
    </source>
</evidence>
<dbReference type="InterPro" id="IPR036615">
    <property type="entry name" value="Mur_ligase_C_dom_sf"/>
</dbReference>
<keyword evidence="9 10" id="KW-0961">Cell wall biogenesis/degradation</keyword>
<comment type="caution">
    <text evidence="15">The sequence shown here is derived from an EMBL/GenBank/DDBJ whole genome shotgun (WGS) entry which is preliminary data.</text>
</comment>
<dbReference type="GO" id="GO:0016874">
    <property type="term" value="F:ligase activity"/>
    <property type="evidence" value="ECO:0007669"/>
    <property type="project" value="UniProtKB-KW"/>
</dbReference>
<organism evidence="15 16">
    <name type="scientific">Caproiciproducens galactitolivorans</name>
    <dbReference type="NCBI Taxonomy" id="642589"/>
    <lineage>
        <taxon>Bacteria</taxon>
        <taxon>Bacillati</taxon>
        <taxon>Bacillota</taxon>
        <taxon>Clostridia</taxon>
        <taxon>Eubacteriales</taxon>
        <taxon>Acutalibacteraceae</taxon>
        <taxon>Caproiciproducens</taxon>
    </lineage>
</organism>
<dbReference type="NCBIfam" id="TIGR01143">
    <property type="entry name" value="murF"/>
    <property type="match status" value="1"/>
</dbReference>
<keyword evidence="5 10" id="KW-0067">ATP-binding</keyword>
<comment type="catalytic activity">
    <reaction evidence="10 11">
        <text>D-alanyl-D-alanine + UDP-N-acetyl-alpha-D-muramoyl-L-alanyl-gamma-D-glutamyl-meso-2,6-diaminopimelate + ATP = UDP-N-acetyl-alpha-D-muramoyl-L-alanyl-gamma-D-glutamyl-meso-2,6-diaminopimeloyl-D-alanyl-D-alanine + ADP + phosphate + H(+)</text>
        <dbReference type="Rhea" id="RHEA:28374"/>
        <dbReference type="ChEBI" id="CHEBI:15378"/>
        <dbReference type="ChEBI" id="CHEBI:30616"/>
        <dbReference type="ChEBI" id="CHEBI:43474"/>
        <dbReference type="ChEBI" id="CHEBI:57822"/>
        <dbReference type="ChEBI" id="CHEBI:61386"/>
        <dbReference type="ChEBI" id="CHEBI:83905"/>
        <dbReference type="ChEBI" id="CHEBI:456216"/>
        <dbReference type="EC" id="6.3.2.10"/>
    </reaction>
</comment>
<dbReference type="SUPFAM" id="SSF53244">
    <property type="entry name" value="MurD-like peptide ligases, peptide-binding domain"/>
    <property type="match status" value="1"/>
</dbReference>
<reference evidence="15 16" key="1">
    <citation type="submission" date="2022-11" db="EMBL/GenBank/DDBJ databases">
        <authorList>
            <person name="Caiyu Z."/>
        </authorList>
    </citation>
    <scope>NUCLEOTIDE SEQUENCE [LARGE SCALE GENOMIC DNA]</scope>
    <source>
        <strain evidence="15 16">YR-4</strain>
    </source>
</reference>
<evidence type="ECO:0000256" key="6">
    <source>
        <dbReference type="ARBA" id="ARBA00022960"/>
    </source>
</evidence>
<name>A0ABT4BV74_9FIRM</name>
<keyword evidence="8 10" id="KW-0131">Cell cycle</keyword>
<feature type="binding site" evidence="10">
    <location>
        <begin position="110"/>
        <end position="116"/>
    </location>
    <ligand>
        <name>ATP</name>
        <dbReference type="ChEBI" id="CHEBI:30616"/>
    </ligand>
</feature>
<dbReference type="EMBL" id="JAPOHA010000011">
    <property type="protein sequence ID" value="MCY1714802.1"/>
    <property type="molecule type" value="Genomic_DNA"/>
</dbReference>
<comment type="pathway">
    <text evidence="10 11">Cell wall biogenesis; peptidoglycan biosynthesis.</text>
</comment>
<evidence type="ECO:0000259" key="14">
    <source>
        <dbReference type="Pfam" id="PF08245"/>
    </source>
</evidence>
<evidence type="ECO:0000313" key="16">
    <source>
        <dbReference type="Proteomes" id="UP001082703"/>
    </source>
</evidence>
<dbReference type="SUPFAM" id="SSF63418">
    <property type="entry name" value="MurE/MurF N-terminal domain"/>
    <property type="match status" value="1"/>
</dbReference>
<dbReference type="PANTHER" id="PTHR43024">
    <property type="entry name" value="UDP-N-ACETYLMURAMOYL-TRIPEPTIDE--D-ALANYL-D-ALANINE LIGASE"/>
    <property type="match status" value="1"/>
</dbReference>
<dbReference type="SUPFAM" id="SSF53623">
    <property type="entry name" value="MurD-like peptide ligases, catalytic domain"/>
    <property type="match status" value="1"/>
</dbReference>
<evidence type="ECO:0000256" key="1">
    <source>
        <dbReference type="ARBA" id="ARBA00022490"/>
    </source>
</evidence>
<dbReference type="HAMAP" id="MF_02019">
    <property type="entry name" value="MurF"/>
    <property type="match status" value="1"/>
</dbReference>
<proteinExistence type="inferred from homology"/>
<feature type="domain" description="Mur ligase C-terminal" evidence="13">
    <location>
        <begin position="317"/>
        <end position="440"/>
    </location>
</feature>
<dbReference type="InterPro" id="IPR035911">
    <property type="entry name" value="MurE/MurF_N"/>
</dbReference>
<dbReference type="Pfam" id="PF08245">
    <property type="entry name" value="Mur_ligase_M"/>
    <property type="match status" value="1"/>
</dbReference>
<dbReference type="Pfam" id="PF02875">
    <property type="entry name" value="Mur_ligase_C"/>
    <property type="match status" value="1"/>
</dbReference>
<evidence type="ECO:0000256" key="3">
    <source>
        <dbReference type="ARBA" id="ARBA00022618"/>
    </source>
</evidence>
<keyword evidence="16" id="KW-1185">Reference proteome</keyword>
<dbReference type="InterPro" id="IPR005863">
    <property type="entry name" value="UDP-N-AcMur_synth"/>
</dbReference>
<dbReference type="Pfam" id="PF01225">
    <property type="entry name" value="Mur_ligase"/>
    <property type="match status" value="1"/>
</dbReference>
<dbReference type="Gene3D" id="3.40.1190.10">
    <property type="entry name" value="Mur-like, catalytic domain"/>
    <property type="match status" value="1"/>
</dbReference>
<evidence type="ECO:0000313" key="15">
    <source>
        <dbReference type="EMBL" id="MCY1714802.1"/>
    </source>
</evidence>
<evidence type="ECO:0000256" key="10">
    <source>
        <dbReference type="HAMAP-Rule" id="MF_02019"/>
    </source>
</evidence>
<feature type="domain" description="Mur ligase central" evidence="14">
    <location>
        <begin position="108"/>
        <end position="294"/>
    </location>
</feature>
<dbReference type="InterPro" id="IPR013221">
    <property type="entry name" value="Mur_ligase_cen"/>
</dbReference>
<keyword evidence="1 10" id="KW-0963">Cytoplasm</keyword>
<feature type="domain" description="Mur ligase N-terminal catalytic" evidence="12">
    <location>
        <begin position="25"/>
        <end position="97"/>
    </location>
</feature>
<protein>
    <recommendedName>
        <fullName evidence="10 11">UDP-N-acetylmuramoyl-tripeptide--D-alanyl-D-alanine ligase</fullName>
        <ecNumber evidence="10 11">6.3.2.10</ecNumber>
    </recommendedName>
    <alternativeName>
        <fullName evidence="10">D-alanyl-D-alanine-adding enzyme</fullName>
    </alternativeName>
</protein>
<dbReference type="PANTHER" id="PTHR43024:SF1">
    <property type="entry name" value="UDP-N-ACETYLMURAMOYL-TRIPEPTIDE--D-ALANYL-D-ALANINE LIGASE"/>
    <property type="match status" value="1"/>
</dbReference>
<dbReference type="RefSeq" id="WP_268058859.1">
    <property type="nucleotide sequence ID" value="NZ_JAPOHA010000011.1"/>
</dbReference>
<evidence type="ECO:0000256" key="7">
    <source>
        <dbReference type="ARBA" id="ARBA00022984"/>
    </source>
</evidence>
<keyword evidence="6 10" id="KW-0133">Cell shape</keyword>
<evidence type="ECO:0000256" key="11">
    <source>
        <dbReference type="RuleBase" id="RU004136"/>
    </source>
</evidence>
<keyword evidence="2 10" id="KW-0436">Ligase</keyword>
<keyword evidence="7 10" id="KW-0573">Peptidoglycan synthesis</keyword>
<comment type="similarity">
    <text evidence="10">Belongs to the MurCDEF family. MurF subfamily.</text>
</comment>
<dbReference type="Proteomes" id="UP001082703">
    <property type="component" value="Unassembled WGS sequence"/>
</dbReference>
<evidence type="ECO:0000259" key="12">
    <source>
        <dbReference type="Pfam" id="PF01225"/>
    </source>
</evidence>
<accession>A0ABT4BV74</accession>
<dbReference type="InterPro" id="IPR036565">
    <property type="entry name" value="Mur-like_cat_sf"/>
</dbReference>
<dbReference type="InterPro" id="IPR000713">
    <property type="entry name" value="Mur_ligase_N"/>
</dbReference>
<gene>
    <name evidence="10" type="primary">murF</name>
    <name evidence="15" type="ORF">OUY18_11125</name>
</gene>
<sequence>MKMTAKEITRACGGRLLCGDPDTVVTSVSTDSRKIDSGTLFVPIKGERTDAHTFIDATFAAGASATLTQEHDQMDDKHAWIRVQSTEQALQQIAAVYRRKFSIPFIGITGSVGKTTTKEMVALALSAGRNVMKTEGNFNSQIGLPLTMFTLQKSHQAAVIEMGMSNFGEMSRLAQIAAPDYAVVTNIGISHIEQLKTQQNIMNEKLHITDCFHKDSVLFLNGDDKLLSQLRNTPKWKTVWFGTQPWCDFWAENIRTAEASTRFTLAAPEGSYEVQLPALGMHNVTNALAGLAVAKTLGVPLEKAIAKLAEYRPLAMRQQIHRVNEVTVIDDSYNASPDAIRSSVDVLCGFHTGKRIAVLADMLELGDYSQKAHFDVGAYAATTGIDALVTVGERAKDIVRGAQSVRPELPCFSCNDNSEAIAKLKSLLTGGDAVLVKGSRAMKTDQIVKALL</sequence>
<dbReference type="InterPro" id="IPR051046">
    <property type="entry name" value="MurCDEF_CellWall_CoF430Synth"/>
</dbReference>
<evidence type="ECO:0000256" key="5">
    <source>
        <dbReference type="ARBA" id="ARBA00022840"/>
    </source>
</evidence>